<evidence type="ECO:0000256" key="1">
    <source>
        <dbReference type="SAM" id="Phobius"/>
    </source>
</evidence>
<dbReference type="PANTHER" id="PTHR28060">
    <property type="entry name" value="ATP SYNTHASE SUBUNIT J, MITOCHONDRIAL"/>
    <property type="match status" value="1"/>
</dbReference>
<keyword evidence="1" id="KW-1133">Transmembrane helix</keyword>
<dbReference type="GO" id="GO:0046933">
    <property type="term" value="F:proton-transporting ATP synthase activity, rotational mechanism"/>
    <property type="evidence" value="ECO:0007669"/>
    <property type="project" value="TreeGrafter"/>
</dbReference>
<accession>A0A8H7HST7</accession>
<name>A0A8H7HST7_9AGAM</name>
<keyword evidence="1" id="KW-0812">Transmembrane</keyword>
<dbReference type="PANTHER" id="PTHR28060:SF1">
    <property type="entry name" value="ATP SYNTHASE SUBUNIT J, MITOCHONDRIAL"/>
    <property type="match status" value="1"/>
</dbReference>
<reference evidence="2" key="1">
    <citation type="submission" date="2020-09" db="EMBL/GenBank/DDBJ databases">
        <title>Comparative genome analyses of four rice-infecting Rhizoctonia solani isolates reveal extensive enrichment of homogalacturonan modification genes.</title>
        <authorList>
            <person name="Lee D.-Y."/>
            <person name="Jeon J."/>
            <person name="Kim K.-T."/>
            <person name="Cheong K."/>
            <person name="Song H."/>
            <person name="Choi G."/>
            <person name="Ko J."/>
            <person name="Opiyo S.O."/>
            <person name="Zuo S."/>
            <person name="Madhav S."/>
            <person name="Lee Y.-H."/>
            <person name="Wang G.-L."/>
        </authorList>
    </citation>
    <scope>NUCLEOTIDE SEQUENCE</scope>
    <source>
        <strain evidence="2">AG1-IA WGL</strain>
    </source>
</reference>
<proteinExistence type="predicted"/>
<keyword evidence="1" id="KW-0472">Membrane</keyword>
<protein>
    <submittedName>
        <fullName evidence="2">ATP synthase j chain</fullName>
    </submittedName>
</protein>
<evidence type="ECO:0000313" key="3">
    <source>
        <dbReference type="Proteomes" id="UP000602905"/>
    </source>
</evidence>
<sequence>MNITSATRWELKSLNKKSFNALVLWVVSTEVIPTTPVWIYLRGATSTPILSHLGQTHLKSTIMSLFGFRKWPTPIAKPLWPFGIATLVTYYLVSSAQEAGVRSEEHRNNPKNPYAAQIAAAKAHH</sequence>
<dbReference type="EMBL" id="JACYCD010000051">
    <property type="protein sequence ID" value="KAF8706778.1"/>
    <property type="molecule type" value="Genomic_DNA"/>
</dbReference>
<dbReference type="GO" id="GO:0045259">
    <property type="term" value="C:proton-transporting ATP synthase complex"/>
    <property type="evidence" value="ECO:0007669"/>
    <property type="project" value="InterPro"/>
</dbReference>
<gene>
    <name evidence="2" type="ORF">RHS03_04637</name>
</gene>
<dbReference type="Pfam" id="PF04911">
    <property type="entry name" value="ATP-synt_J"/>
    <property type="match status" value="1"/>
</dbReference>
<feature type="non-terminal residue" evidence="2">
    <location>
        <position position="125"/>
    </location>
</feature>
<dbReference type="InterPro" id="IPR006995">
    <property type="entry name" value="ATP_synth_F0_jsu"/>
</dbReference>
<feature type="transmembrane region" description="Helical" evidence="1">
    <location>
        <begin position="21"/>
        <end position="41"/>
    </location>
</feature>
<dbReference type="Proteomes" id="UP000602905">
    <property type="component" value="Unassembled WGS sequence"/>
</dbReference>
<organism evidence="2 3">
    <name type="scientific">Rhizoctonia solani</name>
    <dbReference type="NCBI Taxonomy" id="456999"/>
    <lineage>
        <taxon>Eukaryota</taxon>
        <taxon>Fungi</taxon>
        <taxon>Dikarya</taxon>
        <taxon>Basidiomycota</taxon>
        <taxon>Agaricomycotina</taxon>
        <taxon>Agaricomycetes</taxon>
        <taxon>Cantharellales</taxon>
        <taxon>Ceratobasidiaceae</taxon>
        <taxon>Rhizoctonia</taxon>
    </lineage>
</organism>
<dbReference type="AlphaFoldDB" id="A0A8H7HST7"/>
<dbReference type="OrthoDB" id="5520611at2759"/>
<comment type="caution">
    <text evidence="2">The sequence shown here is derived from an EMBL/GenBank/DDBJ whole genome shotgun (WGS) entry which is preliminary data.</text>
</comment>
<evidence type="ECO:0000313" key="2">
    <source>
        <dbReference type="EMBL" id="KAF8706778.1"/>
    </source>
</evidence>